<dbReference type="AlphaFoldDB" id="A0A0B7FUD5"/>
<dbReference type="Proteomes" id="UP000059188">
    <property type="component" value="Unassembled WGS sequence"/>
</dbReference>
<feature type="compositionally biased region" description="Acidic residues" evidence="1">
    <location>
        <begin position="338"/>
        <end position="348"/>
    </location>
</feature>
<feature type="transmembrane region" description="Helical" evidence="2">
    <location>
        <begin position="160"/>
        <end position="184"/>
    </location>
</feature>
<feature type="transmembrane region" description="Helical" evidence="2">
    <location>
        <begin position="229"/>
        <end position="250"/>
    </location>
</feature>
<dbReference type="OrthoDB" id="2535105at2759"/>
<sequence length="365" mass="40533">MDVSYDGSLGAVYVGVVVASCLYGLVTLQLYTYWNRYKDDGIFRRAFILTLWILDTFKMVCASASGYDLLVTQFDTVGPIFRGHWTGYIVFGLTTVTTFMVQIYFAHRACYFSRKTGALWANHITMRLIAAFIALSAFTQLTFGMATTVLLWMYWTQYRWVAIVWLGAAAFCDLLMAYTLSAILISKRTGFQSTDALVNRIIKYAINTGLLTSIFAIANLASFSSLDNLAQLGLNFILGTFYILTLLTTLNARPYDAPVLAAYNFGDGQTACDQAAGVNTIRSTEQDGPLPMTKLGTSSAERSETSVDLKEAHVSGIQPEFHRIEFSGTEGNRNEVKDNEEENDELESIDVRVDSAKLKEPNSPC</sequence>
<feature type="region of interest" description="Disordered" evidence="1">
    <location>
        <begin position="320"/>
        <end position="365"/>
    </location>
</feature>
<gene>
    <name evidence="4" type="ORF">RSOLAG1IB_09672</name>
</gene>
<dbReference type="PANTHER" id="PTHR40465:SF1">
    <property type="entry name" value="DUF6534 DOMAIN-CONTAINING PROTEIN"/>
    <property type="match status" value="1"/>
</dbReference>
<reference evidence="4 5" key="1">
    <citation type="submission" date="2014-11" db="EMBL/GenBank/DDBJ databases">
        <authorList>
            <person name="Wibberg Daniel"/>
        </authorList>
    </citation>
    <scope>NUCLEOTIDE SEQUENCE [LARGE SCALE GENOMIC DNA]</scope>
    <source>
        <strain evidence="4">Rhizoctonia solani AG1-IB 7/3/14</strain>
    </source>
</reference>
<dbReference type="InterPro" id="IPR045339">
    <property type="entry name" value="DUF6534"/>
</dbReference>
<feature type="transmembrane region" description="Helical" evidence="2">
    <location>
        <begin position="204"/>
        <end position="223"/>
    </location>
</feature>
<feature type="transmembrane region" description="Helical" evidence="2">
    <location>
        <begin position="46"/>
        <end position="65"/>
    </location>
</feature>
<feature type="domain" description="DUF6534" evidence="3">
    <location>
        <begin position="169"/>
        <end position="254"/>
    </location>
</feature>
<evidence type="ECO:0000313" key="5">
    <source>
        <dbReference type="Proteomes" id="UP000059188"/>
    </source>
</evidence>
<feature type="transmembrane region" description="Helical" evidence="2">
    <location>
        <begin position="85"/>
        <end position="107"/>
    </location>
</feature>
<keyword evidence="2" id="KW-1133">Transmembrane helix</keyword>
<evidence type="ECO:0000313" key="4">
    <source>
        <dbReference type="EMBL" id="CEL60479.1"/>
    </source>
</evidence>
<protein>
    <recommendedName>
        <fullName evidence="3">DUF6534 domain-containing protein</fullName>
    </recommendedName>
</protein>
<keyword evidence="5" id="KW-1185">Reference proteome</keyword>
<evidence type="ECO:0000259" key="3">
    <source>
        <dbReference type="Pfam" id="PF20152"/>
    </source>
</evidence>
<keyword evidence="2" id="KW-0812">Transmembrane</keyword>
<feature type="region of interest" description="Disordered" evidence="1">
    <location>
        <begin position="283"/>
        <end position="303"/>
    </location>
</feature>
<evidence type="ECO:0000256" key="2">
    <source>
        <dbReference type="SAM" id="Phobius"/>
    </source>
</evidence>
<feature type="compositionally biased region" description="Basic and acidic residues" evidence="1">
    <location>
        <begin position="349"/>
        <end position="365"/>
    </location>
</feature>
<keyword evidence="2" id="KW-0472">Membrane</keyword>
<feature type="transmembrane region" description="Helical" evidence="2">
    <location>
        <begin position="128"/>
        <end position="154"/>
    </location>
</feature>
<dbReference type="PANTHER" id="PTHR40465">
    <property type="entry name" value="CHROMOSOME 1, WHOLE GENOME SHOTGUN SEQUENCE"/>
    <property type="match status" value="1"/>
</dbReference>
<name>A0A0B7FUD5_THACB</name>
<dbReference type="EMBL" id="LN679147">
    <property type="protein sequence ID" value="CEL60479.1"/>
    <property type="molecule type" value="Genomic_DNA"/>
</dbReference>
<organism evidence="4 5">
    <name type="scientific">Thanatephorus cucumeris (strain AG1-IB / isolate 7/3/14)</name>
    <name type="common">Lettuce bottom rot fungus</name>
    <name type="synonym">Rhizoctonia solani</name>
    <dbReference type="NCBI Taxonomy" id="1108050"/>
    <lineage>
        <taxon>Eukaryota</taxon>
        <taxon>Fungi</taxon>
        <taxon>Dikarya</taxon>
        <taxon>Basidiomycota</taxon>
        <taxon>Agaricomycotina</taxon>
        <taxon>Agaricomycetes</taxon>
        <taxon>Cantharellales</taxon>
        <taxon>Ceratobasidiaceae</taxon>
        <taxon>Rhizoctonia</taxon>
        <taxon>Rhizoctonia solani AG-1</taxon>
    </lineage>
</organism>
<evidence type="ECO:0000256" key="1">
    <source>
        <dbReference type="SAM" id="MobiDB-lite"/>
    </source>
</evidence>
<dbReference type="Pfam" id="PF20152">
    <property type="entry name" value="DUF6534"/>
    <property type="match status" value="1"/>
</dbReference>
<feature type="transmembrane region" description="Helical" evidence="2">
    <location>
        <begin position="12"/>
        <end position="34"/>
    </location>
</feature>
<proteinExistence type="predicted"/>
<accession>A0A0B7FUD5</accession>